<comment type="similarity">
    <text evidence="1">Belongs to the anhydro-N-acetylmuramic acid kinase family.</text>
</comment>
<reference evidence="2" key="2">
    <citation type="submission" date="2020-09" db="EMBL/GenBank/DDBJ databases">
        <authorList>
            <person name="Sun Q."/>
            <person name="Kim S."/>
        </authorList>
    </citation>
    <scope>NUCLEOTIDE SEQUENCE</scope>
    <source>
        <strain evidence="2">KCTC 12711</strain>
    </source>
</reference>
<dbReference type="GO" id="GO:0016301">
    <property type="term" value="F:kinase activity"/>
    <property type="evidence" value="ECO:0007669"/>
    <property type="project" value="UniProtKB-KW"/>
</dbReference>
<dbReference type="PANTHER" id="PTHR30605:SF0">
    <property type="entry name" value="ANHYDRO-N-ACETYLMURAMIC ACID KINASE"/>
    <property type="match status" value="1"/>
</dbReference>
<dbReference type="GO" id="GO:0006040">
    <property type="term" value="P:amino sugar metabolic process"/>
    <property type="evidence" value="ECO:0007669"/>
    <property type="project" value="InterPro"/>
</dbReference>
<dbReference type="InterPro" id="IPR005338">
    <property type="entry name" value="Anhydro_N_Ac-Mur_kinase"/>
</dbReference>
<comment type="catalytic activity">
    <reaction evidence="1">
        <text>1,6-anhydro-N-acetyl-beta-muramate + ATP + H2O = N-acetyl-D-muramate 6-phosphate + ADP + H(+)</text>
        <dbReference type="Rhea" id="RHEA:24952"/>
        <dbReference type="ChEBI" id="CHEBI:15377"/>
        <dbReference type="ChEBI" id="CHEBI:15378"/>
        <dbReference type="ChEBI" id="CHEBI:30616"/>
        <dbReference type="ChEBI" id="CHEBI:58690"/>
        <dbReference type="ChEBI" id="CHEBI:58722"/>
        <dbReference type="ChEBI" id="CHEBI:456216"/>
        <dbReference type="EC" id="2.7.1.170"/>
    </reaction>
</comment>
<name>A0A918RSD4_9GAMM</name>
<dbReference type="EMBL" id="BMXA01000002">
    <property type="protein sequence ID" value="GHA07453.1"/>
    <property type="molecule type" value="Genomic_DNA"/>
</dbReference>
<keyword evidence="1" id="KW-0067">ATP-binding</keyword>
<dbReference type="AlphaFoldDB" id="A0A918RSD4"/>
<gene>
    <name evidence="1 2" type="primary">anmK</name>
    <name evidence="2" type="ORF">GCM10008090_16610</name>
</gene>
<dbReference type="HAMAP" id="MF_01270">
    <property type="entry name" value="AnhMurNAc_kinase"/>
    <property type="match status" value="1"/>
</dbReference>
<keyword evidence="1" id="KW-0808">Transferase</keyword>
<comment type="function">
    <text evidence="1">Catalyzes the specific phosphorylation of 1,6-anhydro-N-acetylmuramic acid (anhMurNAc) with the simultaneous cleavage of the 1,6-anhydro ring, generating MurNAc-6-P. Is required for the utilization of anhMurNAc either imported from the medium or derived from its own cell wall murein, and thus plays a role in cell wall recycling.</text>
</comment>
<dbReference type="RefSeq" id="WP_189399753.1">
    <property type="nucleotide sequence ID" value="NZ_BMXA01000002.1"/>
</dbReference>
<dbReference type="GO" id="GO:0005524">
    <property type="term" value="F:ATP binding"/>
    <property type="evidence" value="ECO:0007669"/>
    <property type="project" value="UniProtKB-UniRule"/>
</dbReference>
<dbReference type="CDD" id="cd24050">
    <property type="entry name" value="ASKHA_NBD_ANMK"/>
    <property type="match status" value="1"/>
</dbReference>
<evidence type="ECO:0000256" key="1">
    <source>
        <dbReference type="HAMAP-Rule" id="MF_01270"/>
    </source>
</evidence>
<keyword evidence="1" id="KW-0547">Nucleotide-binding</keyword>
<organism evidence="2 3">
    <name type="scientific">Arenicella chitinivorans</name>
    <dbReference type="NCBI Taxonomy" id="1329800"/>
    <lineage>
        <taxon>Bacteria</taxon>
        <taxon>Pseudomonadati</taxon>
        <taxon>Pseudomonadota</taxon>
        <taxon>Gammaproteobacteria</taxon>
        <taxon>Arenicellales</taxon>
        <taxon>Arenicellaceae</taxon>
        <taxon>Arenicella</taxon>
    </lineage>
</organism>
<protein>
    <recommendedName>
        <fullName evidence="1">Anhydro-N-acetylmuramic acid kinase</fullName>
        <ecNumber evidence="1">2.7.1.170</ecNumber>
    </recommendedName>
    <alternativeName>
        <fullName evidence="1">AnhMurNAc kinase</fullName>
    </alternativeName>
</protein>
<dbReference type="Pfam" id="PF03702">
    <property type="entry name" value="AnmK"/>
    <property type="match status" value="1"/>
</dbReference>
<dbReference type="GO" id="GO:0097175">
    <property type="term" value="P:1,6-anhydro-N-acetyl-beta-muramic acid catabolic process"/>
    <property type="evidence" value="ECO:0007669"/>
    <property type="project" value="UniProtKB-UniRule"/>
</dbReference>
<comment type="caution">
    <text evidence="2">The sequence shown here is derived from an EMBL/GenBank/DDBJ whole genome shotgun (WGS) entry which is preliminary data.</text>
</comment>
<comment type="pathway">
    <text evidence="1">Amino-sugar metabolism; 1,6-anhydro-N-acetylmuramate degradation.</text>
</comment>
<dbReference type="InterPro" id="IPR043129">
    <property type="entry name" value="ATPase_NBD"/>
</dbReference>
<dbReference type="GO" id="GO:0009254">
    <property type="term" value="P:peptidoglycan turnover"/>
    <property type="evidence" value="ECO:0007669"/>
    <property type="project" value="UniProtKB-UniRule"/>
</dbReference>
<keyword evidence="3" id="KW-1185">Reference proteome</keyword>
<dbReference type="GO" id="GO:0016773">
    <property type="term" value="F:phosphotransferase activity, alcohol group as acceptor"/>
    <property type="evidence" value="ECO:0007669"/>
    <property type="project" value="UniProtKB-UniRule"/>
</dbReference>
<dbReference type="EC" id="2.7.1.170" evidence="1"/>
<sequence length="367" mass="39838">MRHLIVGMMSGTSMDGIDAALVEFTSTSQLRVLQSSYTAYPPALRNELNYLALHNEQIFVPSDSHLHAELAEHYAAAATSLIDTSGIKQQDISAIANHGQTVRHEPNRSPAFSIQLGDGKHIAMLTGIPTICQFRQADLAAGGQGAPLMPAFHRHVFGMTESHYVLNLGGIGNVTRLSDPVLGFDTGPANCLMDQWTELHTAQRYDLDGAWAKTGRVNQALLSALLSDPYFTAPYPKSTGTDYFNLNWVRARYPKIDLVDPADVQATLLELTVDSVSRSLQQLHAQSGKIFVCGGGANNAQLMARLQSALTAYEVTTTDALNVPADWVEAVGFAWLGYCFLTNTNSNMPSVTGARKQVVLGQQYTPD</sequence>
<dbReference type="SUPFAM" id="SSF53067">
    <property type="entry name" value="Actin-like ATPase domain"/>
    <property type="match status" value="1"/>
</dbReference>
<evidence type="ECO:0000313" key="2">
    <source>
        <dbReference type="EMBL" id="GHA07453.1"/>
    </source>
</evidence>
<proteinExistence type="inferred from homology"/>
<keyword evidence="1 2" id="KW-0418">Kinase</keyword>
<dbReference type="Proteomes" id="UP000614811">
    <property type="component" value="Unassembled WGS sequence"/>
</dbReference>
<reference evidence="2" key="1">
    <citation type="journal article" date="2014" name="Int. J. Syst. Evol. Microbiol.">
        <title>Complete genome sequence of Corynebacterium casei LMG S-19264T (=DSM 44701T), isolated from a smear-ripened cheese.</title>
        <authorList>
            <consortium name="US DOE Joint Genome Institute (JGI-PGF)"/>
            <person name="Walter F."/>
            <person name="Albersmeier A."/>
            <person name="Kalinowski J."/>
            <person name="Ruckert C."/>
        </authorList>
    </citation>
    <scope>NUCLEOTIDE SEQUENCE</scope>
    <source>
        <strain evidence="2">KCTC 12711</strain>
    </source>
</reference>
<keyword evidence="1" id="KW-0119">Carbohydrate metabolism</keyword>
<dbReference type="PANTHER" id="PTHR30605">
    <property type="entry name" value="ANHYDRO-N-ACETYLMURAMIC ACID KINASE"/>
    <property type="match status" value="1"/>
</dbReference>
<accession>A0A918RSD4</accession>
<evidence type="ECO:0000313" key="3">
    <source>
        <dbReference type="Proteomes" id="UP000614811"/>
    </source>
</evidence>
<dbReference type="Gene3D" id="3.30.420.40">
    <property type="match status" value="2"/>
</dbReference>
<dbReference type="NCBIfam" id="NF007139">
    <property type="entry name" value="PRK09585.1-3"/>
    <property type="match status" value="1"/>
</dbReference>
<feature type="binding site" evidence="1">
    <location>
        <begin position="11"/>
        <end position="18"/>
    </location>
    <ligand>
        <name>ATP</name>
        <dbReference type="ChEBI" id="CHEBI:30616"/>
    </ligand>
</feature>
<comment type="pathway">
    <text evidence="1">Cell wall biogenesis; peptidoglycan recycling.</text>
</comment>